<sequence>MPEFADAIVFSSVNEVSHQTVELPPCGPDEIVCETLYTFVSPGTELRVLGGQYSKPKDFPLVPGYSAVARVLEVGTEVSGIRVGDLVSGRNPKAVAGVGAMWGGQASRHVYATRGEDRIVLLPKEADPLDYVVAEVAAISHRGIDAARPRAEETAVVIGQGMIGTFSAAWLLNHGCRVIVCDVDAGRLEKARSRGVAEAVNMMDEDAMGRLEFLLNGGADIVVESSGTSAGIQAAYRLLRKKPQAYGDDYKVEPIGFYGDDWPRLVVQANYIDEVSINPFSFFSGEGVTVLTPSDRGVEDRQKVVEAIRSGHLSGRDFVDLVLPYKEAASGYRKLLEREVSSVAFSWQSEKK</sequence>
<dbReference type="PANTHER" id="PTHR43350:SF19">
    <property type="entry name" value="D-GULOSIDE 3-DEHYDROGENASE"/>
    <property type="match status" value="1"/>
</dbReference>
<dbReference type="PANTHER" id="PTHR43350">
    <property type="entry name" value="NAD-DEPENDENT ALCOHOL DEHYDROGENASE"/>
    <property type="match status" value="1"/>
</dbReference>
<evidence type="ECO:0000256" key="3">
    <source>
        <dbReference type="ARBA" id="ARBA00022723"/>
    </source>
</evidence>
<proteinExistence type="inferred from homology"/>
<keyword evidence="8" id="KW-1185">Reference proteome</keyword>
<evidence type="ECO:0000256" key="2">
    <source>
        <dbReference type="ARBA" id="ARBA00008072"/>
    </source>
</evidence>
<evidence type="ECO:0000256" key="5">
    <source>
        <dbReference type="ARBA" id="ARBA00023002"/>
    </source>
</evidence>
<dbReference type="SUPFAM" id="SSF50129">
    <property type="entry name" value="GroES-like"/>
    <property type="match status" value="1"/>
</dbReference>
<feature type="domain" description="Alcohol dehydrogenase-like C-terminal" evidence="6">
    <location>
        <begin position="163"/>
        <end position="242"/>
    </location>
</feature>
<dbReference type="RefSeq" id="WP_185693367.1">
    <property type="nucleotide sequence ID" value="NZ_JACHVA010000101.1"/>
</dbReference>
<keyword evidence="4" id="KW-0862">Zinc</keyword>
<dbReference type="SUPFAM" id="SSF51735">
    <property type="entry name" value="NAD(P)-binding Rossmann-fold domains"/>
    <property type="match status" value="1"/>
</dbReference>
<evidence type="ECO:0000259" key="6">
    <source>
        <dbReference type="Pfam" id="PF00107"/>
    </source>
</evidence>
<dbReference type="AlphaFoldDB" id="A0A7X1AZ99"/>
<dbReference type="Proteomes" id="UP000525652">
    <property type="component" value="Unassembled WGS sequence"/>
</dbReference>
<dbReference type="InterPro" id="IPR013149">
    <property type="entry name" value="ADH-like_C"/>
</dbReference>
<dbReference type="Gene3D" id="3.40.50.720">
    <property type="entry name" value="NAD(P)-binding Rossmann-like Domain"/>
    <property type="match status" value="1"/>
</dbReference>
<dbReference type="Pfam" id="PF00107">
    <property type="entry name" value="ADH_zinc_N"/>
    <property type="match status" value="1"/>
</dbReference>
<dbReference type="GO" id="GO:0016491">
    <property type="term" value="F:oxidoreductase activity"/>
    <property type="evidence" value="ECO:0007669"/>
    <property type="project" value="UniProtKB-KW"/>
</dbReference>
<gene>
    <name evidence="7" type="ORF">H5P30_13035</name>
</gene>
<dbReference type="EMBL" id="JACHVA010000101">
    <property type="protein sequence ID" value="MBC2602701.1"/>
    <property type="molecule type" value="Genomic_DNA"/>
</dbReference>
<evidence type="ECO:0000256" key="4">
    <source>
        <dbReference type="ARBA" id="ARBA00022833"/>
    </source>
</evidence>
<accession>A0A7X1AZ99</accession>
<reference evidence="7 8" key="1">
    <citation type="submission" date="2020-07" db="EMBL/GenBank/DDBJ databases">
        <authorList>
            <person name="Feng X."/>
        </authorList>
    </citation>
    <scope>NUCLEOTIDE SEQUENCE [LARGE SCALE GENOMIC DNA]</scope>
    <source>
        <strain evidence="7 8">JCM14086</strain>
    </source>
</reference>
<comment type="cofactor">
    <cofactor evidence="1">
        <name>Zn(2+)</name>
        <dbReference type="ChEBI" id="CHEBI:29105"/>
    </cofactor>
</comment>
<name>A0A7X1AZ99_9BACT</name>
<keyword evidence="5" id="KW-0560">Oxidoreductase</keyword>
<organism evidence="7 8">
    <name type="scientific">Puniceicoccus vermicola</name>
    <dbReference type="NCBI Taxonomy" id="388746"/>
    <lineage>
        <taxon>Bacteria</taxon>
        <taxon>Pseudomonadati</taxon>
        <taxon>Verrucomicrobiota</taxon>
        <taxon>Opitutia</taxon>
        <taxon>Puniceicoccales</taxon>
        <taxon>Puniceicoccaceae</taxon>
        <taxon>Puniceicoccus</taxon>
    </lineage>
</organism>
<evidence type="ECO:0000256" key="1">
    <source>
        <dbReference type="ARBA" id="ARBA00001947"/>
    </source>
</evidence>
<comment type="similarity">
    <text evidence="2">Belongs to the zinc-containing alcohol dehydrogenase family.</text>
</comment>
<evidence type="ECO:0000313" key="7">
    <source>
        <dbReference type="EMBL" id="MBC2602701.1"/>
    </source>
</evidence>
<keyword evidence="3" id="KW-0479">Metal-binding</keyword>
<dbReference type="InterPro" id="IPR011032">
    <property type="entry name" value="GroES-like_sf"/>
</dbReference>
<comment type="caution">
    <text evidence="7">The sequence shown here is derived from an EMBL/GenBank/DDBJ whole genome shotgun (WGS) entry which is preliminary data.</text>
</comment>
<dbReference type="GO" id="GO:0046872">
    <property type="term" value="F:metal ion binding"/>
    <property type="evidence" value="ECO:0007669"/>
    <property type="project" value="UniProtKB-KW"/>
</dbReference>
<dbReference type="Gene3D" id="3.90.180.10">
    <property type="entry name" value="Medium-chain alcohol dehydrogenases, catalytic domain"/>
    <property type="match status" value="2"/>
</dbReference>
<dbReference type="InterPro" id="IPR036291">
    <property type="entry name" value="NAD(P)-bd_dom_sf"/>
</dbReference>
<evidence type="ECO:0000313" key="8">
    <source>
        <dbReference type="Proteomes" id="UP000525652"/>
    </source>
</evidence>
<protein>
    <submittedName>
        <fullName evidence="7">Zinc-binding dehydrogenase</fullName>
    </submittedName>
</protein>